<feature type="region of interest" description="Disordered" evidence="1">
    <location>
        <begin position="79"/>
        <end position="109"/>
    </location>
</feature>
<evidence type="ECO:0000256" key="1">
    <source>
        <dbReference type="SAM" id="MobiDB-lite"/>
    </source>
</evidence>
<reference evidence="2" key="2">
    <citation type="submission" date="2020-08" db="EMBL/GenBank/DDBJ databases">
        <title>Plant Genome Project.</title>
        <authorList>
            <person name="Zhang R.-G."/>
        </authorList>
    </citation>
    <scope>NUCLEOTIDE SEQUENCE</scope>
    <source>
        <strain evidence="2">Huo1</strain>
        <tissue evidence="2">Leaf</tissue>
    </source>
</reference>
<reference evidence="2" key="1">
    <citation type="submission" date="2018-01" db="EMBL/GenBank/DDBJ databases">
        <authorList>
            <person name="Mao J.F."/>
        </authorList>
    </citation>
    <scope>NUCLEOTIDE SEQUENCE</scope>
    <source>
        <strain evidence="2">Huo1</strain>
        <tissue evidence="2">Leaf</tissue>
    </source>
</reference>
<dbReference type="AlphaFoldDB" id="A0A8X8VV41"/>
<feature type="compositionally biased region" description="Basic and acidic residues" evidence="1">
    <location>
        <begin position="1"/>
        <end position="11"/>
    </location>
</feature>
<proteinExistence type="predicted"/>
<dbReference type="Proteomes" id="UP000298416">
    <property type="component" value="Unassembled WGS sequence"/>
</dbReference>
<organism evidence="2">
    <name type="scientific">Salvia splendens</name>
    <name type="common">Scarlet sage</name>
    <dbReference type="NCBI Taxonomy" id="180675"/>
    <lineage>
        <taxon>Eukaryota</taxon>
        <taxon>Viridiplantae</taxon>
        <taxon>Streptophyta</taxon>
        <taxon>Embryophyta</taxon>
        <taxon>Tracheophyta</taxon>
        <taxon>Spermatophyta</taxon>
        <taxon>Magnoliopsida</taxon>
        <taxon>eudicotyledons</taxon>
        <taxon>Gunneridae</taxon>
        <taxon>Pentapetalae</taxon>
        <taxon>asterids</taxon>
        <taxon>lamiids</taxon>
        <taxon>Lamiales</taxon>
        <taxon>Lamiaceae</taxon>
        <taxon>Nepetoideae</taxon>
        <taxon>Mentheae</taxon>
        <taxon>Salviinae</taxon>
        <taxon>Salvia</taxon>
        <taxon>Salvia subgen. Calosphace</taxon>
        <taxon>core Calosphace</taxon>
    </lineage>
</organism>
<evidence type="ECO:0000313" key="3">
    <source>
        <dbReference type="Proteomes" id="UP000298416"/>
    </source>
</evidence>
<dbReference type="EMBL" id="PNBA02000821">
    <property type="protein sequence ID" value="KAG6382935.1"/>
    <property type="molecule type" value="Genomic_DNA"/>
</dbReference>
<protein>
    <submittedName>
        <fullName evidence="2">Uncharacterized protein</fullName>
    </submittedName>
</protein>
<gene>
    <name evidence="2" type="ORF">SASPL_157336</name>
</gene>
<keyword evidence="3" id="KW-1185">Reference proteome</keyword>
<comment type="caution">
    <text evidence="2">The sequence shown here is derived from an EMBL/GenBank/DDBJ whole genome shotgun (WGS) entry which is preliminary data.</text>
</comment>
<sequence>MDDHEKGKTNETDSETMNGAAPEAAHSRRESVVARLLRDLRDIENDDLRQQVRDLQRDIENGDLRQQIRDLQRRLARLEKRRGKSNKMRSNASERRSVDDPLFNDVQCGQSKPVYDKDILSMPVYDKSIYDEDILSMPVVYDTPVYDEDIFYELSGLISGSPPLSVIFGNAIEDEGVVVDDDEEYDEDIFNNGAADEDNTASVVLIEDIMEKLVKETFVSKAAGDSYVINTKKNFDYEFDAVKEEVDLQVGFGILDQDPVKEFGFVGHEFDGYSKRMMHDIQNWN</sequence>
<feature type="region of interest" description="Disordered" evidence="1">
    <location>
        <begin position="1"/>
        <end position="31"/>
    </location>
</feature>
<evidence type="ECO:0000313" key="2">
    <source>
        <dbReference type="EMBL" id="KAG6382935.1"/>
    </source>
</evidence>
<accession>A0A8X8VV41</accession>
<name>A0A8X8VV41_SALSN</name>